<reference evidence="7" key="1">
    <citation type="journal article" date="2019" name="Int. J. Syst. Evol. Microbiol.">
        <title>The Global Catalogue of Microorganisms (GCM) 10K type strain sequencing project: providing services to taxonomists for standard genome sequencing and annotation.</title>
        <authorList>
            <consortium name="The Broad Institute Genomics Platform"/>
            <consortium name="The Broad Institute Genome Sequencing Center for Infectious Disease"/>
            <person name="Wu L."/>
            <person name="Ma J."/>
        </authorList>
    </citation>
    <scope>NUCLEOTIDE SEQUENCE [LARGE SCALE GENOMIC DNA]</scope>
    <source>
        <strain evidence="7">KCTC 3913</strain>
    </source>
</reference>
<dbReference type="InterPro" id="IPR008599">
    <property type="entry name" value="Diacid_rec"/>
</dbReference>
<evidence type="ECO:0000259" key="5">
    <source>
        <dbReference type="Pfam" id="PF17853"/>
    </source>
</evidence>
<feature type="domain" description="Putative sugar diacid recognition" evidence="3">
    <location>
        <begin position="2"/>
        <end position="135"/>
    </location>
</feature>
<dbReference type="Proteomes" id="UP001597506">
    <property type="component" value="Unassembled WGS sequence"/>
</dbReference>
<dbReference type="PANTHER" id="PTHR33744:SF16">
    <property type="entry name" value="CARBOHYDRATE DIACID REGULATOR"/>
    <property type="match status" value="1"/>
</dbReference>
<dbReference type="InterPro" id="IPR042070">
    <property type="entry name" value="PucR_C-HTH_sf"/>
</dbReference>
<dbReference type="PANTHER" id="PTHR33744">
    <property type="entry name" value="CARBOHYDRATE DIACID REGULATOR"/>
    <property type="match status" value="1"/>
</dbReference>
<gene>
    <name evidence="6" type="ORF">ACFSUL_13300</name>
</gene>
<dbReference type="Pfam" id="PF05651">
    <property type="entry name" value="Diacid_rec"/>
    <property type="match status" value="1"/>
</dbReference>
<evidence type="ECO:0000313" key="6">
    <source>
        <dbReference type="EMBL" id="MFD2681710.1"/>
    </source>
</evidence>
<evidence type="ECO:0000259" key="4">
    <source>
        <dbReference type="Pfam" id="PF13556"/>
    </source>
</evidence>
<feature type="domain" description="PucR C-terminal helix-turn-helix" evidence="4">
    <location>
        <begin position="305"/>
        <end position="361"/>
    </location>
</feature>
<dbReference type="Pfam" id="PF17853">
    <property type="entry name" value="GGDEF_2"/>
    <property type="match status" value="1"/>
</dbReference>
<feature type="coiled-coil region" evidence="2">
    <location>
        <begin position="246"/>
        <end position="273"/>
    </location>
</feature>
<dbReference type="Pfam" id="PF13556">
    <property type="entry name" value="HTH_30"/>
    <property type="match status" value="1"/>
</dbReference>
<dbReference type="RefSeq" id="WP_377936173.1">
    <property type="nucleotide sequence ID" value="NZ_JBHUMF010000031.1"/>
</dbReference>
<evidence type="ECO:0000256" key="2">
    <source>
        <dbReference type="SAM" id="Coils"/>
    </source>
</evidence>
<comment type="similarity">
    <text evidence="1">Belongs to the CdaR family.</text>
</comment>
<accession>A0ABW5RSP1</accession>
<comment type="caution">
    <text evidence="6">The sequence shown here is derived from an EMBL/GenBank/DDBJ whole genome shotgun (WGS) entry which is preliminary data.</text>
</comment>
<evidence type="ECO:0000313" key="7">
    <source>
        <dbReference type="Proteomes" id="UP001597506"/>
    </source>
</evidence>
<dbReference type="InterPro" id="IPR041522">
    <property type="entry name" value="CdaR_GGDEF"/>
</dbReference>
<dbReference type="InterPro" id="IPR025736">
    <property type="entry name" value="PucR_C-HTH_dom"/>
</dbReference>
<sequence length="368" mass="42414">MLTPELAEKIITEVRKYLNEDIIVVNTEGIIIASTDISRNGQYHEGAKLTFKNKDKLIITKEKQAQLQGVKTGINLPVFFKQEVIGVIGITGNPEKVSPFGEIIRKMTELLISEAHYAEQIDWHSRALEGFLFDWLQEIEWDSSFMERAKLLNINLEVPRQVVIAKFSQQHEYVNRVVWNHLFSWAEKRDQDFIIRWGNDRVVLLLDASSKTSPSVPRTKISQFFDFLGYILGMPISAGVGKAVDSSKLIITYRQAERALRAAKNEEKLIFDEDLTLEMIIDDLSPETKKEFVSKTIEPLTEKELMETLKELFKQNHSLKKTAESLHIHINTLHYRLKKINEITGFNTSNIRDLLILYLAICILDEKI</sequence>
<organism evidence="6 7">
    <name type="scientific">Bacillus seohaeanensis</name>
    <dbReference type="NCBI Taxonomy" id="284580"/>
    <lineage>
        <taxon>Bacteria</taxon>
        <taxon>Bacillati</taxon>
        <taxon>Bacillota</taxon>
        <taxon>Bacilli</taxon>
        <taxon>Bacillales</taxon>
        <taxon>Bacillaceae</taxon>
        <taxon>Bacillus</taxon>
    </lineage>
</organism>
<name>A0ABW5RSP1_9BACI</name>
<dbReference type="EMBL" id="JBHUMF010000031">
    <property type="protein sequence ID" value="MFD2681710.1"/>
    <property type="molecule type" value="Genomic_DNA"/>
</dbReference>
<protein>
    <submittedName>
        <fullName evidence="6">CdaR family transcriptional regulator</fullName>
    </submittedName>
</protein>
<evidence type="ECO:0000259" key="3">
    <source>
        <dbReference type="Pfam" id="PF05651"/>
    </source>
</evidence>
<proteinExistence type="inferred from homology"/>
<keyword evidence="7" id="KW-1185">Reference proteome</keyword>
<dbReference type="InterPro" id="IPR051448">
    <property type="entry name" value="CdaR-like_regulators"/>
</dbReference>
<dbReference type="Gene3D" id="1.10.10.2840">
    <property type="entry name" value="PucR C-terminal helix-turn-helix domain"/>
    <property type="match status" value="1"/>
</dbReference>
<feature type="domain" description="CdaR GGDEF-like" evidence="5">
    <location>
        <begin position="143"/>
        <end position="262"/>
    </location>
</feature>
<evidence type="ECO:0000256" key="1">
    <source>
        <dbReference type="ARBA" id="ARBA00006754"/>
    </source>
</evidence>
<keyword evidence="2" id="KW-0175">Coiled coil</keyword>